<feature type="compositionally biased region" description="Low complexity" evidence="2">
    <location>
        <begin position="54"/>
        <end position="66"/>
    </location>
</feature>
<accession>A0A1Y1KN66</accession>
<feature type="compositionally biased region" description="Polar residues" evidence="2">
    <location>
        <begin position="1893"/>
        <end position="1909"/>
    </location>
</feature>
<evidence type="ECO:0000256" key="2">
    <source>
        <dbReference type="SAM" id="MobiDB-lite"/>
    </source>
</evidence>
<feature type="compositionally biased region" description="Basic and acidic residues" evidence="2">
    <location>
        <begin position="42"/>
        <end position="53"/>
    </location>
</feature>
<feature type="region of interest" description="Disordered" evidence="2">
    <location>
        <begin position="1871"/>
        <end position="1909"/>
    </location>
</feature>
<feature type="coiled-coil region" evidence="1">
    <location>
        <begin position="242"/>
        <end position="480"/>
    </location>
</feature>
<feature type="region of interest" description="Disordered" evidence="2">
    <location>
        <begin position="1231"/>
        <end position="1260"/>
    </location>
</feature>
<feature type="compositionally biased region" description="Basic residues" evidence="2">
    <location>
        <begin position="1978"/>
        <end position="1992"/>
    </location>
</feature>
<feature type="coiled-coil region" evidence="1">
    <location>
        <begin position="1583"/>
        <end position="1642"/>
    </location>
</feature>
<feature type="region of interest" description="Disordered" evidence="2">
    <location>
        <begin position="132"/>
        <end position="161"/>
    </location>
</feature>
<feature type="compositionally biased region" description="Polar residues" evidence="2">
    <location>
        <begin position="2006"/>
        <end position="2019"/>
    </location>
</feature>
<feature type="compositionally biased region" description="Basic and acidic residues" evidence="2">
    <location>
        <begin position="875"/>
        <end position="885"/>
    </location>
</feature>
<feature type="region of interest" description="Disordered" evidence="2">
    <location>
        <begin position="496"/>
        <end position="517"/>
    </location>
</feature>
<feature type="region of interest" description="Disordered" evidence="2">
    <location>
        <begin position="42"/>
        <end position="96"/>
    </location>
</feature>
<feature type="coiled-coil region" evidence="1">
    <location>
        <begin position="681"/>
        <end position="773"/>
    </location>
</feature>
<feature type="compositionally biased region" description="Basic and acidic residues" evidence="2">
    <location>
        <begin position="2054"/>
        <end position="2063"/>
    </location>
</feature>
<feature type="compositionally biased region" description="Basic and acidic residues" evidence="2">
    <location>
        <begin position="1817"/>
        <end position="1842"/>
    </location>
</feature>
<evidence type="ECO:0000256" key="1">
    <source>
        <dbReference type="SAM" id="Coils"/>
    </source>
</evidence>
<feature type="compositionally biased region" description="Basic and acidic residues" evidence="2">
    <location>
        <begin position="2022"/>
        <end position="2035"/>
    </location>
</feature>
<dbReference type="PANTHER" id="PTHR15742">
    <property type="entry name" value="GIRDIN"/>
    <property type="match status" value="1"/>
</dbReference>
<feature type="compositionally biased region" description="Basic and acidic residues" evidence="2">
    <location>
        <begin position="143"/>
        <end position="158"/>
    </location>
</feature>
<feature type="region of interest" description="Disordered" evidence="2">
    <location>
        <begin position="1793"/>
        <end position="1842"/>
    </location>
</feature>
<feature type="compositionally biased region" description="Polar residues" evidence="2">
    <location>
        <begin position="75"/>
        <end position="88"/>
    </location>
</feature>
<evidence type="ECO:0000313" key="3">
    <source>
        <dbReference type="EMBL" id="JAV62842.1"/>
    </source>
</evidence>
<feature type="compositionally biased region" description="Polar residues" evidence="2">
    <location>
        <begin position="1796"/>
        <end position="1805"/>
    </location>
</feature>
<protein>
    <submittedName>
        <fullName evidence="3">Uncharacterized protein</fullName>
    </submittedName>
</protein>
<feature type="region of interest" description="Disordered" evidence="2">
    <location>
        <begin position="1560"/>
        <end position="1581"/>
    </location>
</feature>
<dbReference type="PANTHER" id="PTHR15742:SF5">
    <property type="entry name" value="GIRDIN"/>
    <property type="match status" value="1"/>
</dbReference>
<sequence length="2098" mass="242610">MHHLYPLAKGDPLCPLGFHPQVRWPTRCKRCFRDYKEHGGKRKEEELSLKRNDSTSSSPNLNSWSIRSDEHRRSWSSNSNLTEDQTSKIAVRDVGPASWTSTPDLAHLEDSTQANIPTVSFTLPKRKSLEISSNTRSLSDSFSTREKSPAFNKSEHSSTRAKKIQAIKDASQEMSKRIQIKELKATVDESTNHDVQFLIQVKSKPKQEQFKSFHEGTESEDDTVSIAGTETTDTTLVGNPHEHEMQEQIDSLRQELDAMKTKCERLDREKSDLLLRRLASMETVTSKTTATEVLKLQQKCNELQSQIEDSRDEKKFLALRVKELEEDVDSRPTAQAAQKHADELRSKLLAAETLCEELMDENEDMKKELRDLEEEIEELQDNFREDQANEYTSLKKELEQTTKNCRILSFKLRKTERKTEQLEVEKGETEKKLREVSNGNNGMEKIKHLEQGLKVATETSLRLQKELDETTAKLRAIEETSSSKKASAIGNIPKLSSDAKVSRESLTRGGSQDDPAQILRDLHDSLEREADLREQLKFAEEELNRWTRKKMRPVIFTQTNDSFKFQFQTDHELKVREKNQRSLDVQNKGCQSDPIEMFHVSCQTSAVFKPNPLFPMWNSSINCRGFSILRMYQHTSSFSPMATLLTPIDRKGSPNRLTPEPIIEKDEGISEDDPTELKLLLELNDQEVSVLRKKVEELEAEKDTHKKKIKDLQDKLTTKTSKKSLLTSVKGQESQDKKLKVLEDETVNLKKQLAEKDKETERLSAELNLTQKRTKGMQKSKSLDIADPQSLDVKRQLQSIEQEAVVLRTKIQTLESENEKLAADNKRLQLLRNTKTSKSEKAGEKYIDRIAELEVELEYANKKVKELENSNGKHKSNDKEGENNRQKPLVLAKQFKDRIPKKPSEFTSKIQLKNMVKDLESEIGDILTALANAEGSKGKLEAELQELKSRSNNIDLTKNLEETKKSLIVAEKELQNVTSKYSQDRSKYDDLNNTLVKTKENLSSQLEEKKQIQNELSSFKDKHKTLEDQLRKQEKEVMRLTTELKNANAKQHEIIAQKGQIDDLSNDLAKKDKEYAKLKQDFDEKEKSLKDLTVAMKKLGDAEQLLRNNEDTMKKNDKQNKDQIKQLSAKLEEERERLRLKESQHLDLSTKWSADHKVFELQIEDLNSKIKSLEKIIVTKNTLIEQLEESVRKERENVTSTNLLVNNNEINSLKDELNKTKANLREVECKLETSSKGKKTADEKLRKAENEHKKEKSELDRKAAELSIELENEKMRYDTMKVNREREMKDKETELNALKGKIKTLESSSTSGNKQVSEIKKEYQERIDKLESKAAKDQQQYEDLTSKYEVLEEEYIVTKAKLVMEKETVSNQLKATKRDLDSLEFELQEVKETYSQKNEQLQKEKQQIAEKMKTLEKNCQKGLDTFGFERGRFKTLLEEKASDLDQIKKEYEVISDQLEYMRKENDDLKKKLDDYDKVSKIQRVISADTSAMEKEIKQLRGRLTSTEELRKSDLAECKLRYDSQVIAINEEIRSLQAQLTRFKRERDTYKHMLEGAQKTIGDLKASSSPRKEHRSSTASFDEVEEYRTKVASLEQQISCMEDELSEARLEASKSKTELVSERSSWEIKMSEVHSRVNELEEERILSSGRTKIPGLRTRMELAWHKEREEQQRLLQETSTLARDLRQTLFEVERERDKERLESKRKQEQIKKTLEEDQEENRRKLSELQCDLLELRDAHAKLRTTNEKLRREKERHEKEREELRAVISERKRSELDDDRRINGLLEQVEMLMKLTSGGESSENEVYTPTPPRRTRGSKSREASPTLERKDFSKESSVSRDDRKNQIQSVMLRLNDVTDELRRYQRLAERNRDRDRIKRTMGLRRATSTEHDNVSDLNQSQKELSKNGNITTNLHRRSLSLEHTFPNEQDIWRNADDSLSSLQSIDASSDIESKWVKRDASLDSRLSSTSTQSETGAVEKKKKGLIGKLKKLTKSRSIDDKDPGHFSNPRSLSSKPNSGSDVNEDVKDSKKDLKDRLTGIFKRGGSSSRSNSLERQSADKHDNRSTQRPLMPNGSNPSISPPSPVVDTVKRYSSKPTKYK</sequence>
<dbReference type="EMBL" id="GEZM01078216">
    <property type="protein sequence ID" value="JAV62842.1"/>
    <property type="molecule type" value="Transcribed_RNA"/>
</dbReference>
<feature type="coiled-coil region" evidence="1">
    <location>
        <begin position="522"/>
        <end position="549"/>
    </location>
</feature>
<reference evidence="3" key="1">
    <citation type="journal article" date="2016" name="Sci. Rep.">
        <title>Molecular characterization of firefly nuptial gifts: a multi-omics approach sheds light on postcopulatory sexual selection.</title>
        <authorList>
            <person name="Al-Wathiqui N."/>
            <person name="Fallon T.R."/>
            <person name="South A."/>
            <person name="Weng J.K."/>
            <person name="Lewis S.M."/>
        </authorList>
    </citation>
    <scope>NUCLEOTIDE SEQUENCE</scope>
</reference>
<feature type="compositionally biased region" description="Polar residues" evidence="2">
    <location>
        <begin position="132"/>
        <end position="142"/>
    </location>
</feature>
<feature type="region of interest" description="Disordered" evidence="2">
    <location>
        <begin position="867"/>
        <end position="889"/>
    </location>
</feature>
<feature type="region of interest" description="Disordered" evidence="2">
    <location>
        <begin position="1959"/>
        <end position="2098"/>
    </location>
</feature>
<organism evidence="3">
    <name type="scientific">Photinus pyralis</name>
    <name type="common">Common eastern firefly</name>
    <name type="synonym">Lampyris pyralis</name>
    <dbReference type="NCBI Taxonomy" id="7054"/>
    <lineage>
        <taxon>Eukaryota</taxon>
        <taxon>Metazoa</taxon>
        <taxon>Ecdysozoa</taxon>
        <taxon>Arthropoda</taxon>
        <taxon>Hexapoda</taxon>
        <taxon>Insecta</taxon>
        <taxon>Pterygota</taxon>
        <taxon>Neoptera</taxon>
        <taxon>Endopterygota</taxon>
        <taxon>Coleoptera</taxon>
        <taxon>Polyphaga</taxon>
        <taxon>Elateriformia</taxon>
        <taxon>Elateroidea</taxon>
        <taxon>Lampyridae</taxon>
        <taxon>Lampyrinae</taxon>
        <taxon>Photinus</taxon>
    </lineage>
</organism>
<feature type="region of interest" description="Disordered" evidence="2">
    <location>
        <begin position="1696"/>
        <end position="1721"/>
    </location>
</feature>
<keyword evidence="1" id="KW-0175">Coiled coil</keyword>
<dbReference type="InterPro" id="IPR049885">
    <property type="entry name" value="MTCL1-3"/>
</dbReference>
<feature type="compositionally biased region" description="Polar residues" evidence="2">
    <location>
        <begin position="1962"/>
        <end position="1973"/>
    </location>
</feature>
<proteinExistence type="predicted"/>
<name>A0A1Y1KN66_PHOPY</name>